<organism evidence="2 3">
    <name type="scientific">Caldibacillus debilis</name>
    <dbReference type="NCBI Taxonomy" id="301148"/>
    <lineage>
        <taxon>Bacteria</taxon>
        <taxon>Bacillati</taxon>
        <taxon>Bacillota</taxon>
        <taxon>Bacilli</taxon>
        <taxon>Bacillales</taxon>
        <taxon>Bacillaceae</taxon>
        <taxon>Caldibacillus</taxon>
    </lineage>
</organism>
<proteinExistence type="predicted"/>
<dbReference type="EMBL" id="LQYT01000045">
    <property type="protein sequence ID" value="KYD18817.1"/>
    <property type="molecule type" value="Genomic_DNA"/>
</dbReference>
<gene>
    <name evidence="2" type="ORF">B4135_0044</name>
</gene>
<protein>
    <submittedName>
        <fullName evidence="2">Uncharacterized protein</fullName>
    </submittedName>
</protein>
<evidence type="ECO:0000313" key="3">
    <source>
        <dbReference type="Proteomes" id="UP000075683"/>
    </source>
</evidence>
<reference evidence="2 3" key="1">
    <citation type="submission" date="2016-01" db="EMBL/GenBank/DDBJ databases">
        <title>Draft Genome Sequences of Seven Thermophilic Sporeformers Isolated from Foods.</title>
        <authorList>
            <person name="Berendsen E.M."/>
            <person name="Wells-Bennik M.H."/>
            <person name="Krawcyk A.O."/>
            <person name="De Jong A."/>
            <person name="Holsappel S."/>
            <person name="Eijlander R.T."/>
            <person name="Kuipers O.P."/>
        </authorList>
    </citation>
    <scope>NUCLEOTIDE SEQUENCE [LARGE SCALE GENOMIC DNA]</scope>
    <source>
        <strain evidence="2 3">B4135</strain>
    </source>
</reference>
<accession>A0A150M2K8</accession>
<evidence type="ECO:0000313" key="2">
    <source>
        <dbReference type="EMBL" id="KYD18817.1"/>
    </source>
</evidence>
<feature type="region of interest" description="Disordered" evidence="1">
    <location>
        <begin position="1"/>
        <end position="40"/>
    </location>
</feature>
<dbReference type="AlphaFoldDB" id="A0A150M2K8"/>
<name>A0A150M2K8_9BACI</name>
<comment type="caution">
    <text evidence="2">The sequence shown here is derived from an EMBL/GenBank/DDBJ whole genome shotgun (WGS) entry which is preliminary data.</text>
</comment>
<sequence>MPLPIRARQKTVRKNGSFSGQLRDKDFRYVPNEGTEKRNF</sequence>
<dbReference type="STRING" id="301148.B4135_0044"/>
<evidence type="ECO:0000256" key="1">
    <source>
        <dbReference type="SAM" id="MobiDB-lite"/>
    </source>
</evidence>
<feature type="compositionally biased region" description="Basic and acidic residues" evidence="1">
    <location>
        <begin position="22"/>
        <end position="40"/>
    </location>
</feature>
<dbReference type="Proteomes" id="UP000075683">
    <property type="component" value="Unassembled WGS sequence"/>
</dbReference>